<feature type="domain" description="Muniscin C-terminal" evidence="2">
    <location>
        <begin position="414"/>
        <end position="532"/>
    </location>
</feature>
<accession>A0A0L0DP08</accession>
<sequence>MAVAVVVQDDSGTTLFTVTRPGLEHRHAVALGEDFGRTMGTMRAEEFANGLKASQPNFRAGQMDLFPDHRADYLLVHRVYAVVISQTTDNVFAASRLLADSAALLKAVCKSDQVTPADLRRRYAVVHLALVELLADSPLVPAVEAAAGSSKALGSLFDEDDVAKLAASVDDAASDAARVVHNDWAAALPAALLHSANVDAAKRLHITLPTSVAAAAASPERHRSRFDAFGPSFAPPMPAASPLETPKVKVASASTLFLHRPGALLSPSLARTADASPPGARQLAEATAVAAAAIPQRAPPPDAHAPPLVPLPTTAQTTSGSHSDLGSDSDPGSNSAVPPPQPRFELPPGVGFSLAPAPLPHSTSPDEPETASPDSDCDDNASSRGPLRFQSGDTEVGLDTDSGWSSDGEAAPVLALAVDEVVHAKWAGSGDEPAKVMLVGELSLTATAGPGKGPVLLAGLRVAFPSPAAELLGRILPNPKALVAEEGSQSAFVVPAGTTVAPDTRVVLLKYQVAAGPAAAALPLGLKVSARMLDASHGAAILSYTTPALGTARLASCSFKLSASAPMVAPQSKPAPTTTTAATLQYELPVPPPPGTAARILVKFGCDKLPGLNFSAAFTTDGVGPLAQGFAIDVRLPPGADGNREVAWRGEAGKYLAALG</sequence>
<reference evidence="3 4" key="1">
    <citation type="submission" date="2010-05" db="EMBL/GenBank/DDBJ databases">
        <title>The Genome Sequence of Thecamonas trahens ATCC 50062.</title>
        <authorList>
            <consortium name="The Broad Institute Genome Sequencing Platform"/>
            <person name="Russ C."/>
            <person name="Cuomo C."/>
            <person name="Shea T."/>
            <person name="Young S.K."/>
            <person name="Zeng Q."/>
            <person name="Koehrsen M."/>
            <person name="Haas B."/>
            <person name="Borodovsky M."/>
            <person name="Guigo R."/>
            <person name="Alvarado L."/>
            <person name="Berlin A."/>
            <person name="Bochicchio J."/>
            <person name="Borenstein D."/>
            <person name="Chapman S."/>
            <person name="Chen Z."/>
            <person name="Freedman E."/>
            <person name="Gellesch M."/>
            <person name="Goldberg J."/>
            <person name="Griggs A."/>
            <person name="Gujja S."/>
            <person name="Heilman E."/>
            <person name="Heiman D."/>
            <person name="Hepburn T."/>
            <person name="Howarth C."/>
            <person name="Jen D."/>
            <person name="Larson L."/>
            <person name="Mehta T."/>
            <person name="Park D."/>
            <person name="Pearson M."/>
            <person name="Roberts A."/>
            <person name="Saif S."/>
            <person name="Shenoy N."/>
            <person name="Sisk P."/>
            <person name="Stolte C."/>
            <person name="Sykes S."/>
            <person name="Thomson T."/>
            <person name="Walk T."/>
            <person name="White J."/>
            <person name="Yandava C."/>
            <person name="Burger G."/>
            <person name="Gray M.W."/>
            <person name="Holland P.W.H."/>
            <person name="King N."/>
            <person name="Lang F.B.F."/>
            <person name="Roger A.J."/>
            <person name="Ruiz-Trillo I."/>
            <person name="Lander E."/>
            <person name="Nusbaum C."/>
        </authorList>
    </citation>
    <scope>NUCLEOTIDE SEQUENCE [LARGE SCALE GENOMIC DNA]</scope>
    <source>
        <strain evidence="3 4">ATCC 50062</strain>
    </source>
</reference>
<dbReference type="STRING" id="461836.A0A0L0DP08"/>
<dbReference type="EMBL" id="GL349479">
    <property type="protein sequence ID" value="KNC53143.1"/>
    <property type="molecule type" value="Genomic_DNA"/>
</dbReference>
<proteinExistence type="predicted"/>
<keyword evidence="4" id="KW-1185">Reference proteome</keyword>
<name>A0A0L0DP08_THETB</name>
<dbReference type="Pfam" id="PF10291">
    <property type="entry name" value="muHD"/>
    <property type="match status" value="1"/>
</dbReference>
<gene>
    <name evidence="3" type="ORF">AMSG_09219</name>
</gene>
<evidence type="ECO:0000313" key="3">
    <source>
        <dbReference type="EMBL" id="KNC53143.1"/>
    </source>
</evidence>
<dbReference type="AlphaFoldDB" id="A0A0L0DP08"/>
<feature type="compositionally biased region" description="Low complexity" evidence="1">
    <location>
        <begin position="319"/>
        <end position="335"/>
    </location>
</feature>
<dbReference type="RefSeq" id="XP_013754617.1">
    <property type="nucleotide sequence ID" value="XM_013899163.1"/>
</dbReference>
<dbReference type="Proteomes" id="UP000054408">
    <property type="component" value="Unassembled WGS sequence"/>
</dbReference>
<feature type="region of interest" description="Disordered" evidence="1">
    <location>
        <begin position="269"/>
        <end position="406"/>
    </location>
</feature>
<evidence type="ECO:0000256" key="1">
    <source>
        <dbReference type="SAM" id="MobiDB-lite"/>
    </source>
</evidence>
<dbReference type="GeneID" id="25567724"/>
<protein>
    <recommendedName>
        <fullName evidence="2">Muniscin C-terminal domain-containing protein</fullName>
    </recommendedName>
</protein>
<evidence type="ECO:0000259" key="2">
    <source>
        <dbReference type="Pfam" id="PF10291"/>
    </source>
</evidence>
<organism evidence="3 4">
    <name type="scientific">Thecamonas trahens ATCC 50062</name>
    <dbReference type="NCBI Taxonomy" id="461836"/>
    <lineage>
        <taxon>Eukaryota</taxon>
        <taxon>Apusozoa</taxon>
        <taxon>Apusomonadida</taxon>
        <taxon>Apusomonadidae</taxon>
        <taxon>Thecamonas</taxon>
    </lineage>
</organism>
<feature type="compositionally biased region" description="Low complexity" evidence="1">
    <location>
        <begin position="284"/>
        <end position="296"/>
    </location>
</feature>
<dbReference type="InterPro" id="IPR018808">
    <property type="entry name" value="Muniscin_C"/>
</dbReference>
<feature type="compositionally biased region" description="Pro residues" evidence="1">
    <location>
        <begin position="297"/>
        <end position="310"/>
    </location>
</feature>
<evidence type="ECO:0000313" key="4">
    <source>
        <dbReference type="Proteomes" id="UP000054408"/>
    </source>
</evidence>